<feature type="transmembrane region" description="Helical" evidence="2">
    <location>
        <begin position="38"/>
        <end position="63"/>
    </location>
</feature>
<keyword evidence="2" id="KW-1133">Transmembrane helix</keyword>
<evidence type="ECO:0000256" key="2">
    <source>
        <dbReference type="SAM" id="Phobius"/>
    </source>
</evidence>
<evidence type="ECO:0000313" key="4">
    <source>
        <dbReference type="Proteomes" id="UP000799324"/>
    </source>
</evidence>
<accession>A0A6A6TJM6</accession>
<keyword evidence="4" id="KW-1185">Reference proteome</keyword>
<evidence type="ECO:0000313" key="3">
    <source>
        <dbReference type="EMBL" id="KAF2660239.1"/>
    </source>
</evidence>
<dbReference type="Proteomes" id="UP000799324">
    <property type="component" value="Unassembled WGS sequence"/>
</dbReference>
<organism evidence="3 4">
    <name type="scientific">Lophiostoma macrostomum CBS 122681</name>
    <dbReference type="NCBI Taxonomy" id="1314788"/>
    <lineage>
        <taxon>Eukaryota</taxon>
        <taxon>Fungi</taxon>
        <taxon>Dikarya</taxon>
        <taxon>Ascomycota</taxon>
        <taxon>Pezizomycotina</taxon>
        <taxon>Dothideomycetes</taxon>
        <taxon>Pleosporomycetidae</taxon>
        <taxon>Pleosporales</taxon>
        <taxon>Lophiostomataceae</taxon>
        <taxon>Lophiostoma</taxon>
    </lineage>
</organism>
<name>A0A6A6TJM6_9PLEO</name>
<feature type="region of interest" description="Disordered" evidence="1">
    <location>
        <begin position="65"/>
        <end position="84"/>
    </location>
</feature>
<sequence>MSTLFTLFTLPTIFPPDSATIAMLTDLWALATKHPTCIILMLASIPILLTNLTILCSLASLYFSSSSSSTTTTTTSTTTPASPLPKPAPALALALDDDAYNEDTICTYTTYATLLLEWTACLLLGFTLGVPPTLLASCAQDWGMYFIKQYVGPDMQTAAAIVFSVVFYMGVVTWLGVCWANVARTRDVTVDGYRGIGGWGWEVDVEGGTGIAGMKSGRWWVEEEKREREKDALPPYKEKEEGRW</sequence>
<proteinExistence type="predicted"/>
<feature type="transmembrane region" description="Helical" evidence="2">
    <location>
        <begin position="114"/>
        <end position="135"/>
    </location>
</feature>
<dbReference type="EMBL" id="MU004301">
    <property type="protein sequence ID" value="KAF2660239.1"/>
    <property type="molecule type" value="Genomic_DNA"/>
</dbReference>
<feature type="transmembrane region" description="Helical" evidence="2">
    <location>
        <begin position="155"/>
        <end position="177"/>
    </location>
</feature>
<gene>
    <name evidence="3" type="ORF">K491DRAFT_675008</name>
</gene>
<reference evidence="3" key="1">
    <citation type="journal article" date="2020" name="Stud. Mycol.">
        <title>101 Dothideomycetes genomes: a test case for predicting lifestyles and emergence of pathogens.</title>
        <authorList>
            <person name="Haridas S."/>
            <person name="Albert R."/>
            <person name="Binder M."/>
            <person name="Bloem J."/>
            <person name="Labutti K."/>
            <person name="Salamov A."/>
            <person name="Andreopoulos B."/>
            <person name="Baker S."/>
            <person name="Barry K."/>
            <person name="Bills G."/>
            <person name="Bluhm B."/>
            <person name="Cannon C."/>
            <person name="Castanera R."/>
            <person name="Culley D."/>
            <person name="Daum C."/>
            <person name="Ezra D."/>
            <person name="Gonzalez J."/>
            <person name="Henrissat B."/>
            <person name="Kuo A."/>
            <person name="Liang C."/>
            <person name="Lipzen A."/>
            <person name="Lutzoni F."/>
            <person name="Magnuson J."/>
            <person name="Mondo S."/>
            <person name="Nolan M."/>
            <person name="Ohm R."/>
            <person name="Pangilinan J."/>
            <person name="Park H.-J."/>
            <person name="Ramirez L."/>
            <person name="Alfaro M."/>
            <person name="Sun H."/>
            <person name="Tritt A."/>
            <person name="Yoshinaga Y."/>
            <person name="Zwiers L.-H."/>
            <person name="Turgeon B."/>
            <person name="Goodwin S."/>
            <person name="Spatafora J."/>
            <person name="Crous P."/>
            <person name="Grigoriev I."/>
        </authorList>
    </citation>
    <scope>NUCLEOTIDE SEQUENCE</scope>
    <source>
        <strain evidence="3">CBS 122681</strain>
    </source>
</reference>
<protein>
    <submittedName>
        <fullName evidence="3">Uncharacterized protein</fullName>
    </submittedName>
</protein>
<feature type="compositionally biased region" description="Low complexity" evidence="1">
    <location>
        <begin position="65"/>
        <end position="81"/>
    </location>
</feature>
<keyword evidence="2" id="KW-0472">Membrane</keyword>
<feature type="region of interest" description="Disordered" evidence="1">
    <location>
        <begin position="224"/>
        <end position="244"/>
    </location>
</feature>
<dbReference type="AlphaFoldDB" id="A0A6A6TJM6"/>
<keyword evidence="2" id="KW-0812">Transmembrane</keyword>
<evidence type="ECO:0000256" key="1">
    <source>
        <dbReference type="SAM" id="MobiDB-lite"/>
    </source>
</evidence>